<dbReference type="GO" id="GO:0005737">
    <property type="term" value="C:cytoplasm"/>
    <property type="evidence" value="ECO:0007669"/>
    <property type="project" value="TreeGrafter"/>
</dbReference>
<dbReference type="InterPro" id="IPR036291">
    <property type="entry name" value="NAD(P)-bd_dom_sf"/>
</dbReference>
<dbReference type="eggNOG" id="COG0451">
    <property type="taxonomic scope" value="Bacteria"/>
</dbReference>
<dbReference type="AlphaFoldDB" id="I4VKE1"/>
<feature type="domain" description="NAD-dependent epimerase/dehydratase" evidence="1">
    <location>
        <begin position="3"/>
        <end position="236"/>
    </location>
</feature>
<name>I4VKE1_9GAMM</name>
<dbReference type="STRING" id="1163408.UU9_15180"/>
<dbReference type="PANTHER" id="PTHR48079">
    <property type="entry name" value="PROTEIN YEEZ"/>
    <property type="match status" value="1"/>
</dbReference>
<dbReference type="Proteomes" id="UP000004210">
    <property type="component" value="Unassembled WGS sequence"/>
</dbReference>
<evidence type="ECO:0000313" key="3">
    <source>
        <dbReference type="Proteomes" id="UP000004210"/>
    </source>
</evidence>
<reference evidence="2 3" key="1">
    <citation type="journal article" date="2012" name="J. Bacteriol.">
        <title>Genome sequences for six rhodanobacter strains, isolated from soils and the terrestrial subsurface, with variable denitrification capabilities.</title>
        <authorList>
            <person name="Kostka J.E."/>
            <person name="Green S.J."/>
            <person name="Rishishwar L."/>
            <person name="Prakash O."/>
            <person name="Katz L.S."/>
            <person name="Marino-Ramirez L."/>
            <person name="Jordan I.K."/>
            <person name="Munk C."/>
            <person name="Ivanova N."/>
            <person name="Mikhailova N."/>
            <person name="Watson D.B."/>
            <person name="Brown S.D."/>
            <person name="Palumbo A.V."/>
            <person name="Brooks S.C."/>
        </authorList>
    </citation>
    <scope>NUCLEOTIDE SEQUENCE [LARGE SCALE GENOMIC DNA]</scope>
    <source>
        <strain evidence="3">Jip2T</strain>
    </source>
</reference>
<evidence type="ECO:0000259" key="1">
    <source>
        <dbReference type="Pfam" id="PF01370"/>
    </source>
</evidence>
<evidence type="ECO:0000313" key="2">
    <source>
        <dbReference type="EMBL" id="EIL87682.1"/>
    </source>
</evidence>
<comment type="caution">
    <text evidence="2">The sequence shown here is derived from an EMBL/GenBank/DDBJ whole genome shotgun (WGS) entry which is preliminary data.</text>
</comment>
<dbReference type="PATRIC" id="fig|1163408.3.peg.3083"/>
<dbReference type="Pfam" id="PF01370">
    <property type="entry name" value="Epimerase"/>
    <property type="match status" value="1"/>
</dbReference>
<dbReference type="RefSeq" id="WP_007082663.1">
    <property type="nucleotide sequence ID" value="NZ_AJXU01000072.1"/>
</dbReference>
<proteinExistence type="predicted"/>
<dbReference type="InterPro" id="IPR051783">
    <property type="entry name" value="NAD(P)-dependent_oxidoreduct"/>
</dbReference>
<sequence length="313" mass="33464">MKIFVAGGTGAIGKSLVPLLIDSGHQVIVLGRSARKAAPFRALGAQVVLADALNKEELTKAILDTRPEVIIHQLTAIPAALDLRKFDRDFALTNRFRTEATDVMLAAARRAGTRRFIAQSFCGWPFAREGGPVKTEEDSLDPNPPAAFSETLAALRHLESAVQEARDLEAIALRYGFLYGPGTGISSQGSTVALVRKRKIPIVGDGAGIWSFIHVGDAARATVAAISRGRPGIYNIVDDEPAPVATWLPMLADAVGAKPPHKVPAWLARFAIGEGGVSMMTRIRGGSNAKAKRELGWQPAYPTWRRGFADGLG</sequence>
<dbReference type="GO" id="GO:0004029">
    <property type="term" value="F:aldehyde dehydrogenase (NAD+) activity"/>
    <property type="evidence" value="ECO:0007669"/>
    <property type="project" value="TreeGrafter"/>
</dbReference>
<protein>
    <submittedName>
        <fullName evidence="2">NAD-dependent epimerase/dehydratase</fullName>
    </submittedName>
</protein>
<dbReference type="SUPFAM" id="SSF51735">
    <property type="entry name" value="NAD(P)-binding Rossmann-fold domains"/>
    <property type="match status" value="1"/>
</dbReference>
<dbReference type="InterPro" id="IPR001509">
    <property type="entry name" value="Epimerase_deHydtase"/>
</dbReference>
<dbReference type="PANTHER" id="PTHR48079:SF6">
    <property type="entry name" value="NAD(P)-BINDING DOMAIN-CONTAINING PROTEIN-RELATED"/>
    <property type="match status" value="1"/>
</dbReference>
<dbReference type="OrthoDB" id="3174087at2"/>
<dbReference type="Gene3D" id="3.40.50.720">
    <property type="entry name" value="NAD(P)-binding Rossmann-like Domain"/>
    <property type="match status" value="1"/>
</dbReference>
<dbReference type="EMBL" id="AJXU01000072">
    <property type="protein sequence ID" value="EIL87682.1"/>
    <property type="molecule type" value="Genomic_DNA"/>
</dbReference>
<keyword evidence="3" id="KW-1185">Reference proteome</keyword>
<organism evidence="2 3">
    <name type="scientific">Rhodanobacter fulvus Jip2</name>
    <dbReference type="NCBI Taxonomy" id="1163408"/>
    <lineage>
        <taxon>Bacteria</taxon>
        <taxon>Pseudomonadati</taxon>
        <taxon>Pseudomonadota</taxon>
        <taxon>Gammaproteobacteria</taxon>
        <taxon>Lysobacterales</taxon>
        <taxon>Rhodanobacteraceae</taxon>
        <taxon>Rhodanobacter</taxon>
    </lineage>
</organism>
<gene>
    <name evidence="2" type="ORF">UU9_15180</name>
</gene>
<accession>I4VKE1</accession>